<evidence type="ECO:0000313" key="16">
    <source>
        <dbReference type="EMBL" id="KAF9731038.1"/>
    </source>
</evidence>
<feature type="region of interest" description="Disordered" evidence="15">
    <location>
        <begin position="400"/>
        <end position="427"/>
    </location>
</feature>
<sequence>MSRIERMQIQGHAGSIRSFGPQTGETIVFNTPLTLIVGWNGSGKTVRRPHPIPSPSASHVTAGHPSPPSSHVTAGHPSPPASHVDLTIHSHPPRTWQLTIHLQTIIECLKYATTGELPSNSKTGGAFIHDPKLTSYNEVMAQVKLSFRSSSDVPMVVSRKMQLIVRKNVRSQKTLEGSLLMRRNGVKESISSRVAELDQIVPQYLGVSKSILENVIFCHQEDSLWPMSEPAPLKKKFDSIFEADKYTKAIENIKVIRKVHLSNLAVAKVQEDNAKENQTRATKAEADMVKSSDKIEAYRTDYGTAEAAAKEALKKNREAYAHAAKFEQVVAQLQGKRVTYQANEENITSLEDNLKMMEETDQELQAMMEQYDERVQTYQGQQEDLKTQYRRYQASLQQNRTTLGTKQSEVGKHQAENDQHARNVQKRETLIKKTAKQHGIRGFDLNVDETQVLEFQQMLRKLSRDQNKALERARTDAQEELGHAQDAVNRLSEEKAGLNQRKDLSKSQITTNDKRITELQRMMSGIRVDEGVEAIILNKKKAIEKELDKASADTDNADYDRQIQDFENTVRGLENRKERLDTELVEATQVASESAEIDYTQNKFKETKHSLETMSSVHSARISKLIDPDWDASTLGSVFRDVLAQKNIDVKDAEAKREVSQDKLNQISFRLSSVESEQKKKRTEYTKYKNVVLDAIQKEDISDFDETLSELESEFVTLSDDNASFGAQLKYFEACLDTAETHNQCRLCTRTLKDDKAEGFTKAAFMIRVMNMVAKATQNLDANIEDVQAELEKVRNAKPSYELARRAEEVELPALKVELEKLVAERNAVNKELEEHDSAIDELKEFKMEVDSLSADVQSIVSSYDEARELEDRVVVLKKKQKISGLSRGINAVREELQEVNTESRIAKAELAALSGDRDKLRKTVSLLELRIRDINAELSAAQSSLKEKQNLAERIEEFKSGNAEQREAIRHLETELLALEPELERAQATYKDVNRRGNERVNRVQEEASKLSDSVRQLAEADQDISAYIDKGGPQRLARTQHEIENLVVDINQMEDDMSRVARDVKKIEEALSGVEHTKQSIFDNLRYRKAKRTLGTLAKEIEALEKQNAEADQAHWTAEGDRWDAEYQLLHVRVIELSTTMKQLDMQLVEDTKEYNKYYKNAASDYRKAHITVETTKAACDDLSRYGSALEQAILKFHTIKMDEINKIIDELWRNAYQGTDVDTVRIRSDNDGGARNRTYNYRVVMVKRDNEMDMRGRCSAGQKVLASIVIRLALAECFGTNCGLIALDEPTTNLDQQNIRGLAESLSQIIQIRRKQANFQLLVITHDEQFLREMNCADYTDVYWRVGRDKEQQSYIERQNIAEVA</sequence>
<evidence type="ECO:0000256" key="15">
    <source>
        <dbReference type="SAM" id="MobiDB-lite"/>
    </source>
</evidence>
<dbReference type="GO" id="GO:0007004">
    <property type="term" value="P:telomere maintenance via telomerase"/>
    <property type="evidence" value="ECO:0007669"/>
    <property type="project" value="TreeGrafter"/>
</dbReference>
<evidence type="ECO:0000256" key="12">
    <source>
        <dbReference type="ARBA" id="ARBA00023242"/>
    </source>
</evidence>
<feature type="compositionally biased region" description="Basic and acidic residues" evidence="15">
    <location>
        <begin position="409"/>
        <end position="427"/>
    </location>
</feature>
<keyword evidence="12" id="KW-0539">Nucleus</keyword>
<dbReference type="Gene3D" id="1.10.287.1490">
    <property type="match status" value="1"/>
</dbReference>
<evidence type="ECO:0000256" key="13">
    <source>
        <dbReference type="ARBA" id="ARBA00049360"/>
    </source>
</evidence>
<evidence type="ECO:0000256" key="10">
    <source>
        <dbReference type="ARBA" id="ARBA00023054"/>
    </source>
</evidence>
<evidence type="ECO:0000256" key="9">
    <source>
        <dbReference type="ARBA" id="ARBA00022833"/>
    </source>
</evidence>
<dbReference type="FunFam" id="3.40.50.300:FF:000947">
    <property type="entry name" value="DNA repair protein RAD50"/>
    <property type="match status" value="1"/>
</dbReference>
<dbReference type="GO" id="GO:0000722">
    <property type="term" value="P:telomere maintenance via recombination"/>
    <property type="evidence" value="ECO:0007669"/>
    <property type="project" value="TreeGrafter"/>
</dbReference>
<evidence type="ECO:0000256" key="7">
    <source>
        <dbReference type="ARBA" id="ARBA00022763"/>
    </source>
</evidence>
<dbReference type="Pfam" id="PF13558">
    <property type="entry name" value="SbcC_Walker_B"/>
    <property type="match status" value="1"/>
</dbReference>
<dbReference type="SUPFAM" id="SSF52540">
    <property type="entry name" value="P-loop containing nucleoside triphosphate hydrolases"/>
    <property type="match status" value="2"/>
</dbReference>
<name>A0A9P6G9J4_9PLEO</name>
<proteinExistence type="inferred from homology"/>
<evidence type="ECO:0000256" key="14">
    <source>
        <dbReference type="SAM" id="Coils"/>
    </source>
</evidence>
<evidence type="ECO:0000256" key="3">
    <source>
        <dbReference type="ARBA" id="ARBA00004286"/>
    </source>
</evidence>
<dbReference type="GO" id="GO:0016887">
    <property type="term" value="F:ATP hydrolysis activity"/>
    <property type="evidence" value="ECO:0007669"/>
    <property type="project" value="InterPro"/>
</dbReference>
<dbReference type="EMBL" id="WJXW01000013">
    <property type="protein sequence ID" value="KAF9731038.1"/>
    <property type="molecule type" value="Genomic_DNA"/>
</dbReference>
<feature type="coiled-coil region" evidence="14">
    <location>
        <begin position="883"/>
        <end position="976"/>
    </location>
</feature>
<evidence type="ECO:0000256" key="5">
    <source>
        <dbReference type="ARBA" id="ARBA00022454"/>
    </source>
</evidence>
<reference evidence="16" key="1">
    <citation type="journal article" date="2020" name="Mol. Plant Microbe Interact.">
        <title>Genome Sequence of the Biocontrol Agent Coniothyrium minitans strain Conio (IMI 134523).</title>
        <authorList>
            <person name="Patel D."/>
            <person name="Shittu T.A."/>
            <person name="Baroncelli R."/>
            <person name="Muthumeenakshi S."/>
            <person name="Osborne T.H."/>
            <person name="Janganan T.K."/>
            <person name="Sreenivasaprasad S."/>
        </authorList>
    </citation>
    <scope>NUCLEOTIDE SEQUENCE</scope>
    <source>
        <strain evidence="16">Conio</strain>
    </source>
</reference>
<keyword evidence="10 14" id="KW-0175">Coiled coil</keyword>
<dbReference type="GO" id="GO:0003691">
    <property type="term" value="F:double-stranded telomeric DNA binding"/>
    <property type="evidence" value="ECO:0007669"/>
    <property type="project" value="TreeGrafter"/>
</dbReference>
<keyword evidence="11" id="KW-0234">DNA repair</keyword>
<comment type="similarity">
    <text evidence="4">Belongs to the SMC family. RAD50 subfamily.</text>
</comment>
<dbReference type="GO" id="GO:0051880">
    <property type="term" value="F:G-quadruplex DNA binding"/>
    <property type="evidence" value="ECO:0007669"/>
    <property type="project" value="TreeGrafter"/>
</dbReference>
<feature type="coiled-coil region" evidence="14">
    <location>
        <begin position="556"/>
        <end position="590"/>
    </location>
</feature>
<dbReference type="GO" id="GO:0000794">
    <property type="term" value="C:condensed nuclear chromosome"/>
    <property type="evidence" value="ECO:0007669"/>
    <property type="project" value="TreeGrafter"/>
</dbReference>
<dbReference type="GO" id="GO:0030870">
    <property type="term" value="C:Mre11 complex"/>
    <property type="evidence" value="ECO:0007669"/>
    <property type="project" value="InterPro"/>
</dbReference>
<dbReference type="GO" id="GO:0006302">
    <property type="term" value="P:double-strand break repair"/>
    <property type="evidence" value="ECO:0007669"/>
    <property type="project" value="TreeGrafter"/>
</dbReference>
<keyword evidence="7" id="KW-0227">DNA damage</keyword>
<dbReference type="GO" id="GO:0070192">
    <property type="term" value="P:chromosome organization involved in meiotic cell cycle"/>
    <property type="evidence" value="ECO:0007669"/>
    <property type="project" value="TreeGrafter"/>
</dbReference>
<dbReference type="InterPro" id="IPR004584">
    <property type="entry name" value="Rad50_eukaryotes"/>
</dbReference>
<dbReference type="GO" id="GO:0043047">
    <property type="term" value="F:single-stranded telomeric DNA binding"/>
    <property type="evidence" value="ECO:0007669"/>
    <property type="project" value="TreeGrafter"/>
</dbReference>
<dbReference type="GO" id="GO:0046872">
    <property type="term" value="F:metal ion binding"/>
    <property type="evidence" value="ECO:0007669"/>
    <property type="project" value="UniProtKB-KW"/>
</dbReference>
<keyword evidence="6" id="KW-0479">Metal-binding</keyword>
<organism evidence="16 17">
    <name type="scientific">Paraphaeosphaeria minitans</name>
    <dbReference type="NCBI Taxonomy" id="565426"/>
    <lineage>
        <taxon>Eukaryota</taxon>
        <taxon>Fungi</taxon>
        <taxon>Dikarya</taxon>
        <taxon>Ascomycota</taxon>
        <taxon>Pezizomycotina</taxon>
        <taxon>Dothideomycetes</taxon>
        <taxon>Pleosporomycetidae</taxon>
        <taxon>Pleosporales</taxon>
        <taxon>Massarineae</taxon>
        <taxon>Didymosphaeriaceae</taxon>
        <taxon>Paraphaeosphaeria</taxon>
    </lineage>
</organism>
<keyword evidence="9" id="KW-0862">Zinc</keyword>
<evidence type="ECO:0008006" key="18">
    <source>
        <dbReference type="Google" id="ProtNLM"/>
    </source>
</evidence>
<feature type="coiled-coil region" evidence="14">
    <location>
        <begin position="340"/>
        <end position="388"/>
    </location>
</feature>
<evidence type="ECO:0000256" key="8">
    <source>
        <dbReference type="ARBA" id="ARBA00022801"/>
    </source>
</evidence>
<comment type="subcellular location">
    <subcellularLocation>
        <location evidence="3">Chromosome</location>
    </subcellularLocation>
    <subcellularLocation>
        <location evidence="2">Nucleus</location>
    </subcellularLocation>
</comment>
<comment type="cofactor">
    <cofactor evidence="1">
        <name>Zn(2+)</name>
        <dbReference type="ChEBI" id="CHEBI:29105"/>
    </cofactor>
</comment>
<dbReference type="OrthoDB" id="18797at2759"/>
<evidence type="ECO:0000256" key="6">
    <source>
        <dbReference type="ARBA" id="ARBA00022723"/>
    </source>
</evidence>
<dbReference type="PANTHER" id="PTHR18867:SF12">
    <property type="entry name" value="DNA REPAIR PROTEIN RAD50"/>
    <property type="match status" value="1"/>
</dbReference>
<evidence type="ECO:0000313" key="17">
    <source>
        <dbReference type="Proteomes" id="UP000756921"/>
    </source>
</evidence>
<dbReference type="Proteomes" id="UP000756921">
    <property type="component" value="Unassembled WGS sequence"/>
</dbReference>
<feature type="coiled-coil region" evidence="14">
    <location>
        <begin position="1002"/>
        <end position="1116"/>
    </location>
</feature>
<feature type="coiled-coil region" evidence="14">
    <location>
        <begin position="460"/>
        <end position="508"/>
    </location>
</feature>
<comment type="catalytic activity">
    <reaction evidence="13">
        <text>ATP + H2O = ADP + phosphate + H(+)</text>
        <dbReference type="Rhea" id="RHEA:13065"/>
        <dbReference type="ChEBI" id="CHEBI:15377"/>
        <dbReference type="ChEBI" id="CHEBI:15378"/>
        <dbReference type="ChEBI" id="CHEBI:30616"/>
        <dbReference type="ChEBI" id="CHEBI:43474"/>
        <dbReference type="ChEBI" id="CHEBI:456216"/>
    </reaction>
</comment>
<dbReference type="PANTHER" id="PTHR18867">
    <property type="entry name" value="RAD50"/>
    <property type="match status" value="1"/>
</dbReference>
<feature type="region of interest" description="Disordered" evidence="15">
    <location>
        <begin position="46"/>
        <end position="80"/>
    </location>
</feature>
<protein>
    <recommendedName>
        <fullName evidence="18">DNA repair protein rad50</fullName>
    </recommendedName>
</protein>
<feature type="coiled-coil region" evidence="14">
    <location>
        <begin position="777"/>
        <end position="856"/>
    </location>
</feature>
<dbReference type="InterPro" id="IPR027417">
    <property type="entry name" value="P-loop_NTPase"/>
</dbReference>
<evidence type="ECO:0000256" key="11">
    <source>
        <dbReference type="ARBA" id="ARBA00023204"/>
    </source>
</evidence>
<evidence type="ECO:0000256" key="1">
    <source>
        <dbReference type="ARBA" id="ARBA00001947"/>
    </source>
</evidence>
<evidence type="ECO:0000256" key="4">
    <source>
        <dbReference type="ARBA" id="ARBA00009439"/>
    </source>
</evidence>
<accession>A0A9P6G9J4</accession>
<evidence type="ECO:0000256" key="2">
    <source>
        <dbReference type="ARBA" id="ARBA00004123"/>
    </source>
</evidence>
<keyword evidence="8" id="KW-0378">Hydrolase</keyword>
<comment type="caution">
    <text evidence="16">The sequence shown here is derived from an EMBL/GenBank/DDBJ whole genome shotgun (WGS) entry which is preliminary data.</text>
</comment>
<dbReference type="NCBIfam" id="TIGR00606">
    <property type="entry name" value="rad50"/>
    <property type="match status" value="1"/>
</dbReference>
<dbReference type="Gene3D" id="3.40.50.300">
    <property type="entry name" value="P-loop containing nucleotide triphosphate hydrolases"/>
    <property type="match status" value="2"/>
</dbReference>
<keyword evidence="17" id="KW-1185">Reference proteome</keyword>
<keyword evidence="5" id="KW-0158">Chromosome</keyword>
<gene>
    <name evidence="16" type="ORF">PMIN01_10996</name>
</gene>